<feature type="compositionally biased region" description="Basic and acidic residues" evidence="1">
    <location>
        <begin position="93"/>
        <end position="103"/>
    </location>
</feature>
<evidence type="ECO:0000259" key="2">
    <source>
        <dbReference type="Pfam" id="PF05678"/>
    </source>
</evidence>
<evidence type="ECO:0000313" key="4">
    <source>
        <dbReference type="Proteomes" id="UP000826271"/>
    </source>
</evidence>
<dbReference type="InterPro" id="IPR008889">
    <property type="entry name" value="VQ"/>
</dbReference>
<evidence type="ECO:0000256" key="1">
    <source>
        <dbReference type="SAM" id="MobiDB-lite"/>
    </source>
</evidence>
<organism evidence="3 4">
    <name type="scientific">Buddleja alternifolia</name>
    <dbReference type="NCBI Taxonomy" id="168488"/>
    <lineage>
        <taxon>Eukaryota</taxon>
        <taxon>Viridiplantae</taxon>
        <taxon>Streptophyta</taxon>
        <taxon>Embryophyta</taxon>
        <taxon>Tracheophyta</taxon>
        <taxon>Spermatophyta</taxon>
        <taxon>Magnoliopsida</taxon>
        <taxon>eudicotyledons</taxon>
        <taxon>Gunneridae</taxon>
        <taxon>Pentapetalae</taxon>
        <taxon>asterids</taxon>
        <taxon>lamiids</taxon>
        <taxon>Lamiales</taxon>
        <taxon>Scrophulariaceae</taxon>
        <taxon>Buddlejeae</taxon>
        <taxon>Buddleja</taxon>
    </lineage>
</organism>
<comment type="caution">
    <text evidence="3">The sequence shown here is derived from an EMBL/GenBank/DDBJ whole genome shotgun (WGS) entry which is preliminary data.</text>
</comment>
<dbReference type="Pfam" id="PF05678">
    <property type="entry name" value="VQ"/>
    <property type="match status" value="1"/>
</dbReference>
<sequence>MLSVNHKTPNYKHTKNKKYKNKHPLKVVYITNPIKFNTSASQFRALVQELTGQDADPPENAESPVADTVKVVADGDRVHALEEVTKIGQSTNGDDHQVVEKGSDPSVSGSYDDVFCAPEMMQNSNLWHEAFLSGCS</sequence>
<dbReference type="InterPro" id="IPR039335">
    <property type="entry name" value="SIB1/2"/>
</dbReference>
<accession>A0AAV6WWT3</accession>
<protein>
    <recommendedName>
        <fullName evidence="2">VQ domain-containing protein</fullName>
    </recommendedName>
</protein>
<name>A0AAV6WWT3_9LAMI</name>
<dbReference type="EMBL" id="WHWC01000010">
    <property type="protein sequence ID" value="KAG8375179.1"/>
    <property type="molecule type" value="Genomic_DNA"/>
</dbReference>
<dbReference type="PANTHER" id="PTHR33624:SF2">
    <property type="entry name" value="SIGMA FACTOR BINDING PROTEIN 1, CHLOROPLASTIC"/>
    <property type="match status" value="1"/>
</dbReference>
<dbReference type="AlphaFoldDB" id="A0AAV6WWT3"/>
<feature type="domain" description="VQ" evidence="2">
    <location>
        <begin position="35"/>
        <end position="57"/>
    </location>
</feature>
<reference evidence="3" key="1">
    <citation type="submission" date="2019-10" db="EMBL/GenBank/DDBJ databases">
        <authorList>
            <person name="Zhang R."/>
            <person name="Pan Y."/>
            <person name="Wang J."/>
            <person name="Ma R."/>
            <person name="Yu S."/>
        </authorList>
    </citation>
    <scope>NUCLEOTIDE SEQUENCE</scope>
    <source>
        <strain evidence="3">LA-IB0</strain>
        <tissue evidence="3">Leaf</tissue>
    </source>
</reference>
<evidence type="ECO:0000313" key="3">
    <source>
        <dbReference type="EMBL" id="KAG8375179.1"/>
    </source>
</evidence>
<keyword evidence="4" id="KW-1185">Reference proteome</keyword>
<proteinExistence type="predicted"/>
<dbReference type="PANTHER" id="PTHR33624">
    <property type="entry name" value="SIGMA FACTOR BINDING PROTEIN 1, CHLOROPLASTIC"/>
    <property type="match status" value="1"/>
</dbReference>
<gene>
    <name evidence="3" type="ORF">BUALT_Bualt10G0073400</name>
</gene>
<dbReference type="Proteomes" id="UP000826271">
    <property type="component" value="Unassembled WGS sequence"/>
</dbReference>
<feature type="region of interest" description="Disordered" evidence="1">
    <location>
        <begin position="88"/>
        <end position="107"/>
    </location>
</feature>